<accession>A0A7S8C1H6</accession>
<dbReference type="EMBL" id="CP058214">
    <property type="protein sequence ID" value="QPC41649.1"/>
    <property type="molecule type" value="Genomic_DNA"/>
</dbReference>
<dbReference type="InterPro" id="IPR035919">
    <property type="entry name" value="EAL_sf"/>
</dbReference>
<dbReference type="GO" id="GO:0071111">
    <property type="term" value="F:cyclic-guanylate-specific phosphodiesterase activity"/>
    <property type="evidence" value="ECO:0007669"/>
    <property type="project" value="InterPro"/>
</dbReference>
<dbReference type="InterPro" id="IPR001789">
    <property type="entry name" value="Sig_transdc_resp-reg_receiver"/>
</dbReference>
<evidence type="ECO:0000256" key="1">
    <source>
        <dbReference type="PROSITE-ProRule" id="PRU00169"/>
    </source>
</evidence>
<evidence type="ECO:0000313" key="5">
    <source>
        <dbReference type="Proteomes" id="UP000593594"/>
    </source>
</evidence>
<dbReference type="SMART" id="SM00052">
    <property type="entry name" value="EAL"/>
    <property type="match status" value="1"/>
</dbReference>
<dbReference type="CDD" id="cd01948">
    <property type="entry name" value="EAL"/>
    <property type="match status" value="1"/>
</dbReference>
<dbReference type="Proteomes" id="UP000593594">
    <property type="component" value="Chromosome"/>
</dbReference>
<dbReference type="SUPFAM" id="SSF141868">
    <property type="entry name" value="EAL domain-like"/>
    <property type="match status" value="1"/>
</dbReference>
<organism evidence="4 5">
    <name type="scientific">Kaustia mangrovi</name>
    <dbReference type="NCBI Taxonomy" id="2593653"/>
    <lineage>
        <taxon>Bacteria</taxon>
        <taxon>Pseudomonadati</taxon>
        <taxon>Pseudomonadota</taxon>
        <taxon>Alphaproteobacteria</taxon>
        <taxon>Hyphomicrobiales</taxon>
        <taxon>Parvibaculaceae</taxon>
        <taxon>Kaustia</taxon>
    </lineage>
</organism>
<dbReference type="PANTHER" id="PTHR33121">
    <property type="entry name" value="CYCLIC DI-GMP PHOSPHODIESTERASE PDEF"/>
    <property type="match status" value="1"/>
</dbReference>
<dbReference type="InterPro" id="IPR011006">
    <property type="entry name" value="CheY-like_superfamily"/>
</dbReference>
<dbReference type="Pfam" id="PF00072">
    <property type="entry name" value="Response_reg"/>
    <property type="match status" value="1"/>
</dbReference>
<dbReference type="AlphaFoldDB" id="A0A7S8C1H6"/>
<dbReference type="Gene3D" id="3.40.50.2300">
    <property type="match status" value="1"/>
</dbReference>
<dbReference type="InterPro" id="IPR001633">
    <property type="entry name" value="EAL_dom"/>
</dbReference>
<evidence type="ECO:0000259" key="2">
    <source>
        <dbReference type="PROSITE" id="PS50110"/>
    </source>
</evidence>
<dbReference type="InterPro" id="IPR050706">
    <property type="entry name" value="Cyclic-di-GMP_PDE-like"/>
</dbReference>
<protein>
    <submittedName>
        <fullName evidence="4">EAL domain-containing response regulator</fullName>
    </submittedName>
</protein>
<dbReference type="SUPFAM" id="SSF52172">
    <property type="entry name" value="CheY-like"/>
    <property type="match status" value="1"/>
</dbReference>
<evidence type="ECO:0000313" key="4">
    <source>
        <dbReference type="EMBL" id="QPC41649.1"/>
    </source>
</evidence>
<dbReference type="Gene3D" id="3.20.20.450">
    <property type="entry name" value="EAL domain"/>
    <property type="match status" value="1"/>
</dbReference>
<gene>
    <name evidence="4" type="ORF">HW532_02255</name>
</gene>
<name>A0A7S8C1H6_9HYPH</name>
<dbReference type="KEGG" id="kmn:HW532_02255"/>
<comment type="caution">
    <text evidence="1">Lacks conserved residue(s) required for the propagation of feature annotation.</text>
</comment>
<feature type="domain" description="EAL" evidence="3">
    <location>
        <begin position="131"/>
        <end position="387"/>
    </location>
</feature>
<dbReference type="SMART" id="SM00448">
    <property type="entry name" value="REC"/>
    <property type="match status" value="1"/>
</dbReference>
<sequence length="409" mass="45069">MSETDQSRLLIVDHDDAARSVLADTGEGFGYDVLPIGRGADFAGAYRSFRPTMVCLNLELPDMDGIELLRWLSEQPSPAPIIMTSHLDGRILTSAMSLARSRRLPVFGTLCKPLNSEGVTRLFESTVRTAGPITPREIERALEAGELRVRYQPKIDLSAAAGLPVRGAEALVRWSHPERGLLTPERFLPAVERGGYMDRLTDHVFTSALGELKSWHRLDDTLTMAINLSATTLRDLDMPDRFESFAREANVPLDRIILEITETSALGDDPHALDVLTRLRLKGFGLSLDDFGTGYSSLVELYRMPLSELKVDKSFVAHLDSDREARIIVRSIIDLAQNLGLKTCAEGVETPGALDCLRELGCDQAQGFFITVPLASGTLDAFLTRWREKAMSLRLVASNVPEGAVQHIA</sequence>
<proteinExistence type="predicted"/>
<dbReference type="PROSITE" id="PS50883">
    <property type="entry name" value="EAL"/>
    <property type="match status" value="1"/>
</dbReference>
<dbReference type="RefSeq" id="WP_213162869.1">
    <property type="nucleotide sequence ID" value="NZ_CP058214.1"/>
</dbReference>
<dbReference type="PANTHER" id="PTHR33121:SF71">
    <property type="entry name" value="OXYGEN SENSOR PROTEIN DOSP"/>
    <property type="match status" value="1"/>
</dbReference>
<evidence type="ECO:0000259" key="3">
    <source>
        <dbReference type="PROSITE" id="PS50883"/>
    </source>
</evidence>
<dbReference type="Pfam" id="PF00563">
    <property type="entry name" value="EAL"/>
    <property type="match status" value="1"/>
</dbReference>
<dbReference type="GO" id="GO:0000160">
    <property type="term" value="P:phosphorelay signal transduction system"/>
    <property type="evidence" value="ECO:0007669"/>
    <property type="project" value="InterPro"/>
</dbReference>
<dbReference type="PROSITE" id="PS50110">
    <property type="entry name" value="RESPONSE_REGULATORY"/>
    <property type="match status" value="1"/>
</dbReference>
<keyword evidence="5" id="KW-1185">Reference proteome</keyword>
<reference evidence="4 5" key="1">
    <citation type="submission" date="2020-06" db="EMBL/GenBank/DDBJ databases">
        <title>Genome sequence of 2 isolates from Red Sea Mangroves.</title>
        <authorList>
            <person name="Sefrji F."/>
            <person name="Michoud G."/>
            <person name="Merlino G."/>
            <person name="Daffonchio D."/>
        </authorList>
    </citation>
    <scope>NUCLEOTIDE SEQUENCE [LARGE SCALE GENOMIC DNA]</scope>
    <source>
        <strain evidence="4 5">R1DC25</strain>
    </source>
</reference>
<feature type="domain" description="Response regulatory" evidence="2">
    <location>
        <begin position="8"/>
        <end position="127"/>
    </location>
</feature>